<reference evidence="1" key="2">
    <citation type="submission" date="2025-08" db="UniProtKB">
        <authorList>
            <consortium name="Ensembl"/>
        </authorList>
    </citation>
    <scope>IDENTIFICATION</scope>
</reference>
<name>A0A2R9A520_PANPA</name>
<evidence type="ECO:0000313" key="2">
    <source>
        <dbReference type="Proteomes" id="UP000240080"/>
    </source>
</evidence>
<dbReference type="Ensembl" id="ENSPPAT00000033035.1">
    <property type="protein sequence ID" value="ENSPPAP00000010385.1"/>
    <property type="gene ID" value="ENSPPAG00000028424.1"/>
</dbReference>
<accession>A0A2R9A520</accession>
<dbReference type="AlphaFoldDB" id="A0A2R9A520"/>
<reference evidence="1 2" key="1">
    <citation type="journal article" date="2012" name="Nature">
        <title>The bonobo genome compared with the chimpanzee and human genomes.</title>
        <authorList>
            <person name="Prufer K."/>
            <person name="Munch K."/>
            <person name="Hellmann I."/>
            <person name="Akagi K."/>
            <person name="Miller J.R."/>
            <person name="Walenz B."/>
            <person name="Koren S."/>
            <person name="Sutton G."/>
            <person name="Kodira C."/>
            <person name="Winer R."/>
            <person name="Knight J.R."/>
            <person name="Mullikin J.C."/>
            <person name="Meader S.J."/>
            <person name="Ponting C.P."/>
            <person name="Lunter G."/>
            <person name="Higashino S."/>
            <person name="Hobolth A."/>
            <person name="Dutheil J."/>
            <person name="Karakoc E."/>
            <person name="Alkan C."/>
            <person name="Sajjadian S."/>
            <person name="Catacchio C.R."/>
            <person name="Ventura M."/>
            <person name="Marques-Bonet T."/>
            <person name="Eichler E.E."/>
            <person name="Andre C."/>
            <person name="Atencia R."/>
            <person name="Mugisha L."/>
            <person name="Junhold J."/>
            <person name="Patterson N."/>
            <person name="Siebauer M."/>
            <person name="Good J.M."/>
            <person name="Fischer A."/>
            <person name="Ptak S.E."/>
            <person name="Lachmann M."/>
            <person name="Symer D.E."/>
            <person name="Mailund T."/>
            <person name="Schierup M.H."/>
            <person name="Andres A.M."/>
            <person name="Kelso J."/>
            <person name="Paabo S."/>
        </authorList>
    </citation>
    <scope>NUCLEOTIDE SEQUENCE [LARGE SCALE GENOMIC DNA]</scope>
</reference>
<reference evidence="1" key="3">
    <citation type="submission" date="2025-09" db="UniProtKB">
        <authorList>
            <consortium name="Ensembl"/>
        </authorList>
    </citation>
    <scope>IDENTIFICATION</scope>
</reference>
<proteinExistence type="predicted"/>
<dbReference type="EMBL" id="AJFE02084666">
    <property type="status" value="NOT_ANNOTATED_CDS"/>
    <property type="molecule type" value="Genomic_DNA"/>
</dbReference>
<evidence type="ECO:0000313" key="1">
    <source>
        <dbReference type="Ensembl" id="ENSPPAP00000010385.1"/>
    </source>
</evidence>
<organism evidence="1 2">
    <name type="scientific">Pan paniscus</name>
    <name type="common">Pygmy chimpanzee</name>
    <name type="synonym">Bonobo</name>
    <dbReference type="NCBI Taxonomy" id="9597"/>
    <lineage>
        <taxon>Eukaryota</taxon>
        <taxon>Metazoa</taxon>
        <taxon>Chordata</taxon>
        <taxon>Craniata</taxon>
        <taxon>Vertebrata</taxon>
        <taxon>Euteleostomi</taxon>
        <taxon>Mammalia</taxon>
        <taxon>Eutheria</taxon>
        <taxon>Euarchontoglires</taxon>
        <taxon>Primates</taxon>
        <taxon>Haplorrhini</taxon>
        <taxon>Catarrhini</taxon>
        <taxon>Hominidae</taxon>
        <taxon>Pan</taxon>
    </lineage>
</organism>
<protein>
    <submittedName>
        <fullName evidence="1">Uncharacterized protein</fullName>
    </submittedName>
</protein>
<sequence>MTIPNSSFISSIKHSSYFNVYNFYLVENKPDVIFPSGKKSFFFPFTLQFHLENIGSK</sequence>
<dbReference type="Proteomes" id="UP000240080">
    <property type="component" value="Chromosome 14"/>
</dbReference>
<keyword evidence="2" id="KW-1185">Reference proteome</keyword>